<organism evidence="1 2">
    <name type="scientific">[Anoxybacillus] calidus</name>
    <dbReference type="NCBI Taxonomy" id="575178"/>
    <lineage>
        <taxon>Bacteria</taxon>
        <taxon>Bacillati</taxon>
        <taxon>Bacillota</taxon>
        <taxon>Bacilli</taxon>
        <taxon>Bacillales</taxon>
        <taxon>Anoxybacillaceae</taxon>
        <taxon>Paranoxybacillus</taxon>
    </lineage>
</organism>
<dbReference type="Proteomes" id="UP000580891">
    <property type="component" value="Unassembled WGS sequence"/>
</dbReference>
<proteinExistence type="predicted"/>
<comment type="caution">
    <text evidence="1">The sequence shown here is derived from an EMBL/GenBank/DDBJ whole genome shotgun (WGS) entry which is preliminary data.</text>
</comment>
<dbReference type="AlphaFoldDB" id="A0A7W0BUC0"/>
<dbReference type="EMBL" id="JACDUU010000002">
    <property type="protein sequence ID" value="MBA2871116.1"/>
    <property type="molecule type" value="Genomic_DNA"/>
</dbReference>
<evidence type="ECO:0000313" key="1">
    <source>
        <dbReference type="EMBL" id="MBA2871116.1"/>
    </source>
</evidence>
<gene>
    <name evidence="1" type="ORF">HNQ85_001386</name>
</gene>
<sequence length="101" mass="12006">MKKYISSNRISITFYTLFIVGTFDHKMSFPRSNTEAQKSFLALCELLDPHFEEGNYCELYICWVGDEKEERNKELDQIINLNNFDINNIQIYEKTLLVIKK</sequence>
<evidence type="ECO:0000313" key="2">
    <source>
        <dbReference type="Proteomes" id="UP000580891"/>
    </source>
</evidence>
<accession>A0A7W0BUC0</accession>
<reference evidence="1 2" key="1">
    <citation type="submission" date="2020-07" db="EMBL/GenBank/DDBJ databases">
        <title>Genomic Encyclopedia of Type Strains, Phase IV (KMG-IV): sequencing the most valuable type-strain genomes for metagenomic binning, comparative biology and taxonomic classification.</title>
        <authorList>
            <person name="Goeker M."/>
        </authorList>
    </citation>
    <scope>NUCLEOTIDE SEQUENCE [LARGE SCALE GENOMIC DNA]</scope>
    <source>
        <strain evidence="1 2">DSM 25220</strain>
    </source>
</reference>
<protein>
    <submittedName>
        <fullName evidence="1">Uncharacterized protein</fullName>
    </submittedName>
</protein>
<name>A0A7W0BUC0_9BACL</name>
<keyword evidence="2" id="KW-1185">Reference proteome</keyword>